<feature type="compositionally biased region" description="Low complexity" evidence="1">
    <location>
        <begin position="79"/>
        <end position="101"/>
    </location>
</feature>
<dbReference type="VEuPathDB" id="FungiDB:GGTG_05433"/>
<organism evidence="2">
    <name type="scientific">Gaeumannomyces tritici (strain R3-111a-1)</name>
    <name type="common">Wheat and barley take-all root rot fungus</name>
    <name type="synonym">Gaeumannomyces graminis var. tritici</name>
    <dbReference type="NCBI Taxonomy" id="644352"/>
    <lineage>
        <taxon>Eukaryota</taxon>
        <taxon>Fungi</taxon>
        <taxon>Dikarya</taxon>
        <taxon>Ascomycota</taxon>
        <taxon>Pezizomycotina</taxon>
        <taxon>Sordariomycetes</taxon>
        <taxon>Sordariomycetidae</taxon>
        <taxon>Magnaporthales</taxon>
        <taxon>Magnaporthaceae</taxon>
        <taxon>Gaeumannomyces</taxon>
    </lineage>
</organism>
<feature type="compositionally biased region" description="Acidic residues" evidence="1">
    <location>
        <begin position="200"/>
        <end position="212"/>
    </location>
</feature>
<dbReference type="RefSeq" id="XP_009221500.1">
    <property type="nucleotide sequence ID" value="XM_009223236.1"/>
</dbReference>
<dbReference type="AlphaFoldDB" id="J3NVX1"/>
<proteinExistence type="predicted"/>
<dbReference type="GeneID" id="20345891"/>
<feature type="region of interest" description="Disordered" evidence="1">
    <location>
        <begin position="23"/>
        <end position="309"/>
    </location>
</feature>
<sequence>MPMPRTKVQGLGAHVSSMANSARGYVFGSGDRSSQQSKSLKGGAGLLGDDSSSDSNSSDSDSEISDAEGTQSFLSKINAATASKKARASESAAKSSATKSAPGDTPRPKTLEPAQKNGTKAIIKSPAVSSSLSKIAAIKKESAKDDSDTTSSDSSSEEDSSSSESSDSDESGDEAKDAGAKLDTESGKKAAPPAKTGDDSSSESDSESEEEVANAKSSKSKATKVSTQVSKPTKAAAKEATKEVALASDSDSESSEDEAEQSLKTKAMAKKGAASAVSNGSAKSKDASSLAKAPNVAAEESFSEDHSDVEMADESFALARTDDVDPDAVEEFVREGFQLRKASENTQANEVLEMFKKAKREGKQIWYFTTPASVPISVIEKMEFPMKNAQTGDSIVSHDGVDYGVDLGASGKPSTFQILVPAKKGASYDIVDRPVDHTMHLKRITQLAATDFTAKPKPQVSHSKPPRPQPADLKRRFTPIGVPTPVLPPLVPNPKKRGGDVAMVDAVIEGKDENQRSSKKSKKRKLADDAVKASKEEKKAKKAKTASEEQATKANAGASLANSQPIKKASPVPVPSPGGRAPYFSQPAPSAAASVSTPVTSKRKKSKSGEKANDTPATDTLSSKVKKSKKTKSDASVRQTPVPIPTIPGLKK</sequence>
<dbReference type="Gene3D" id="6.20.250.70">
    <property type="match status" value="1"/>
</dbReference>
<reference evidence="2" key="3">
    <citation type="submission" date="2010-09" db="EMBL/GenBank/DDBJ databases">
        <title>Annotation of Gaeumannomyces graminis var. tritici R3-111a-1.</title>
        <authorList>
            <consortium name="The Broad Institute Genome Sequencing Platform"/>
            <person name="Ma L.-J."/>
            <person name="Dead R."/>
            <person name="Young S.K."/>
            <person name="Zeng Q."/>
            <person name="Gargeya S."/>
            <person name="Fitzgerald M."/>
            <person name="Haas B."/>
            <person name="Abouelleil A."/>
            <person name="Alvarado L."/>
            <person name="Arachchi H.M."/>
            <person name="Berlin A."/>
            <person name="Brown A."/>
            <person name="Chapman S.B."/>
            <person name="Chen Z."/>
            <person name="Dunbar C."/>
            <person name="Freedman E."/>
            <person name="Gearin G."/>
            <person name="Gellesch M."/>
            <person name="Goldberg J."/>
            <person name="Griggs A."/>
            <person name="Gujja S."/>
            <person name="Heiman D."/>
            <person name="Howarth C."/>
            <person name="Larson L."/>
            <person name="Lui A."/>
            <person name="MacDonald P.J.P."/>
            <person name="Mehta T."/>
            <person name="Montmayeur A."/>
            <person name="Murphy C."/>
            <person name="Neiman D."/>
            <person name="Pearson M."/>
            <person name="Priest M."/>
            <person name="Roberts A."/>
            <person name="Saif S."/>
            <person name="Shea T."/>
            <person name="Shenoy N."/>
            <person name="Sisk P."/>
            <person name="Stolte C."/>
            <person name="Sykes S."/>
            <person name="Yandava C."/>
            <person name="Wortman J."/>
            <person name="Nusbaum C."/>
            <person name="Birren B."/>
        </authorList>
    </citation>
    <scope>NUCLEOTIDE SEQUENCE</scope>
    <source>
        <strain evidence="2">R3-111a-1</strain>
    </source>
</reference>
<dbReference type="HOGENOM" id="CLU_383129_0_0_1"/>
<dbReference type="eggNOG" id="ENOG502SSMF">
    <property type="taxonomic scope" value="Eukaryota"/>
</dbReference>
<feature type="compositionally biased region" description="Low complexity" evidence="1">
    <location>
        <begin position="223"/>
        <end position="235"/>
    </location>
</feature>
<feature type="compositionally biased region" description="Acidic residues" evidence="1">
    <location>
        <begin position="155"/>
        <end position="172"/>
    </location>
</feature>
<feature type="compositionally biased region" description="Acidic residues" evidence="1">
    <location>
        <begin position="250"/>
        <end position="260"/>
    </location>
</feature>
<reference evidence="3" key="4">
    <citation type="journal article" date="2015" name="G3 (Bethesda)">
        <title>Genome sequences of three phytopathogenic species of the Magnaporthaceae family of fungi.</title>
        <authorList>
            <person name="Okagaki L.H."/>
            <person name="Nunes C.C."/>
            <person name="Sailsbery J."/>
            <person name="Clay B."/>
            <person name="Brown D."/>
            <person name="John T."/>
            <person name="Oh Y."/>
            <person name="Young N."/>
            <person name="Fitzgerald M."/>
            <person name="Haas B.J."/>
            <person name="Zeng Q."/>
            <person name="Young S."/>
            <person name="Adiconis X."/>
            <person name="Fan L."/>
            <person name="Levin J.Z."/>
            <person name="Mitchell T.K."/>
            <person name="Okubara P.A."/>
            <person name="Farman M.L."/>
            <person name="Kohn L.M."/>
            <person name="Birren B."/>
            <person name="Ma L.-J."/>
            <person name="Dean R.A."/>
        </authorList>
    </citation>
    <scope>NUCLEOTIDE SEQUENCE</scope>
    <source>
        <strain evidence="3">R3-111a-1</strain>
    </source>
</reference>
<dbReference type="Pfam" id="PF08208">
    <property type="entry name" value="RNA_polI_A34"/>
    <property type="match status" value="1"/>
</dbReference>
<reference evidence="3" key="5">
    <citation type="submission" date="2018-04" db="UniProtKB">
        <authorList>
            <consortium name="EnsemblFungi"/>
        </authorList>
    </citation>
    <scope>IDENTIFICATION</scope>
    <source>
        <strain evidence="3">R3-111a-1</strain>
    </source>
</reference>
<feature type="compositionally biased region" description="Basic and acidic residues" evidence="1">
    <location>
        <begin position="173"/>
        <end position="188"/>
    </location>
</feature>
<dbReference type="InterPro" id="IPR053263">
    <property type="entry name" value="Euk_RPA34_RNAP_subunit"/>
</dbReference>
<dbReference type="EMBL" id="GL385397">
    <property type="protein sequence ID" value="EJT75500.1"/>
    <property type="molecule type" value="Genomic_DNA"/>
</dbReference>
<feature type="compositionally biased region" description="Basic and acidic residues" evidence="1">
    <location>
        <begin position="526"/>
        <end position="551"/>
    </location>
</feature>
<evidence type="ECO:0000313" key="3">
    <source>
        <dbReference type="EnsemblFungi" id="EJT75500"/>
    </source>
</evidence>
<evidence type="ECO:0000313" key="4">
    <source>
        <dbReference type="Proteomes" id="UP000006039"/>
    </source>
</evidence>
<gene>
    <name evidence="3" type="primary">20345891</name>
    <name evidence="2" type="ORF">GGTG_05433</name>
</gene>
<feature type="compositionally biased region" description="Basic and acidic residues" evidence="1">
    <location>
        <begin position="138"/>
        <end position="147"/>
    </location>
</feature>
<name>J3NVX1_GAET3</name>
<reference evidence="4" key="1">
    <citation type="submission" date="2010-07" db="EMBL/GenBank/DDBJ databases">
        <title>The genome sequence of Gaeumannomyces graminis var. tritici strain R3-111a-1.</title>
        <authorList>
            <consortium name="The Broad Institute Genome Sequencing Platform"/>
            <person name="Ma L.-J."/>
            <person name="Dead R."/>
            <person name="Young S."/>
            <person name="Zeng Q."/>
            <person name="Koehrsen M."/>
            <person name="Alvarado L."/>
            <person name="Berlin A."/>
            <person name="Chapman S.B."/>
            <person name="Chen Z."/>
            <person name="Freedman E."/>
            <person name="Gellesch M."/>
            <person name="Goldberg J."/>
            <person name="Griggs A."/>
            <person name="Gujja S."/>
            <person name="Heilman E.R."/>
            <person name="Heiman D."/>
            <person name="Hepburn T."/>
            <person name="Howarth C."/>
            <person name="Jen D."/>
            <person name="Larson L."/>
            <person name="Mehta T."/>
            <person name="Neiman D."/>
            <person name="Pearson M."/>
            <person name="Roberts A."/>
            <person name="Saif S."/>
            <person name="Shea T."/>
            <person name="Shenoy N."/>
            <person name="Sisk P."/>
            <person name="Stolte C."/>
            <person name="Sykes S."/>
            <person name="Walk T."/>
            <person name="White J."/>
            <person name="Yandava C."/>
            <person name="Haas B."/>
            <person name="Nusbaum C."/>
            <person name="Birren B."/>
        </authorList>
    </citation>
    <scope>NUCLEOTIDE SEQUENCE [LARGE SCALE GENOMIC DNA]</scope>
    <source>
        <strain evidence="4">R3-111a-1</strain>
    </source>
</reference>
<dbReference type="PANTHER" id="PTHR28155:SF1">
    <property type="entry name" value="DNA-DIRECTED RNA POLYMERASE I SUBUNIT RPA34.5-DOMAIN-CONTAINING PROTEIN"/>
    <property type="match status" value="1"/>
</dbReference>
<feature type="region of interest" description="Disordered" evidence="1">
    <location>
        <begin position="449"/>
        <end position="652"/>
    </location>
</feature>
<accession>J3NVX1</accession>
<dbReference type="OrthoDB" id="76224at2759"/>
<dbReference type="EnsemblFungi" id="EJT75500">
    <property type="protein sequence ID" value="EJT75500"/>
    <property type="gene ID" value="GGTG_05433"/>
</dbReference>
<dbReference type="GO" id="GO:0006360">
    <property type="term" value="P:transcription by RNA polymerase I"/>
    <property type="evidence" value="ECO:0007669"/>
    <property type="project" value="InterPro"/>
</dbReference>
<feature type="compositionally biased region" description="Low complexity" evidence="1">
    <location>
        <begin position="37"/>
        <end position="59"/>
    </location>
</feature>
<keyword evidence="4" id="KW-1185">Reference proteome</keyword>
<evidence type="ECO:0008006" key="5">
    <source>
        <dbReference type="Google" id="ProtNLM"/>
    </source>
</evidence>
<evidence type="ECO:0000256" key="1">
    <source>
        <dbReference type="SAM" id="MobiDB-lite"/>
    </source>
</evidence>
<feature type="compositionally biased region" description="Low complexity" evidence="1">
    <location>
        <begin position="587"/>
        <end position="600"/>
    </location>
</feature>
<dbReference type="PANTHER" id="PTHR28155">
    <property type="entry name" value="ACR243WP"/>
    <property type="match status" value="1"/>
</dbReference>
<protein>
    <recommendedName>
        <fullName evidence="5">DNA-directed RNA polymerase I subunit RPA34.5</fullName>
    </recommendedName>
</protein>
<dbReference type="InterPro" id="IPR013240">
    <property type="entry name" value="DNA-dir_RNA_pol1_su_RPA34"/>
</dbReference>
<dbReference type="Proteomes" id="UP000006039">
    <property type="component" value="Unassembled WGS sequence"/>
</dbReference>
<dbReference type="STRING" id="644352.J3NVX1"/>
<reference evidence="2" key="2">
    <citation type="submission" date="2010-07" db="EMBL/GenBank/DDBJ databases">
        <authorList>
            <consortium name="The Broad Institute Genome Sequencing Platform"/>
            <consortium name="Broad Institute Genome Sequencing Center for Infectious Disease"/>
            <person name="Ma L.-J."/>
            <person name="Dead R."/>
            <person name="Young S."/>
            <person name="Zeng Q."/>
            <person name="Koehrsen M."/>
            <person name="Alvarado L."/>
            <person name="Berlin A."/>
            <person name="Chapman S.B."/>
            <person name="Chen Z."/>
            <person name="Freedman E."/>
            <person name="Gellesch M."/>
            <person name="Goldberg J."/>
            <person name="Griggs A."/>
            <person name="Gujja S."/>
            <person name="Heilman E.R."/>
            <person name="Heiman D."/>
            <person name="Hepburn T."/>
            <person name="Howarth C."/>
            <person name="Jen D."/>
            <person name="Larson L."/>
            <person name="Mehta T."/>
            <person name="Neiman D."/>
            <person name="Pearson M."/>
            <person name="Roberts A."/>
            <person name="Saif S."/>
            <person name="Shea T."/>
            <person name="Shenoy N."/>
            <person name="Sisk P."/>
            <person name="Stolte C."/>
            <person name="Sykes S."/>
            <person name="Walk T."/>
            <person name="White J."/>
            <person name="Yandava C."/>
            <person name="Haas B."/>
            <person name="Nusbaum C."/>
            <person name="Birren B."/>
        </authorList>
    </citation>
    <scope>NUCLEOTIDE SEQUENCE</scope>
    <source>
        <strain evidence="2">R3-111a-1</strain>
    </source>
</reference>
<evidence type="ECO:0000313" key="2">
    <source>
        <dbReference type="EMBL" id="EJT75500.1"/>
    </source>
</evidence>